<dbReference type="Gene3D" id="3.40.50.2000">
    <property type="entry name" value="Glycogen Phosphorylase B"/>
    <property type="match status" value="2"/>
</dbReference>
<accession>A0A953HXF3</accession>
<dbReference type="SUPFAM" id="SSF53756">
    <property type="entry name" value="UDP-Glycosyltransferase/glycogen phosphorylase"/>
    <property type="match status" value="1"/>
</dbReference>
<gene>
    <name evidence="2" type="ORF">KUV50_17650</name>
</gene>
<evidence type="ECO:0000313" key="3">
    <source>
        <dbReference type="Proteomes" id="UP000753961"/>
    </source>
</evidence>
<proteinExistence type="predicted"/>
<evidence type="ECO:0000313" key="2">
    <source>
        <dbReference type="EMBL" id="MBY5959980.1"/>
    </source>
</evidence>
<dbReference type="EMBL" id="JAHVHU010000020">
    <property type="protein sequence ID" value="MBY5959980.1"/>
    <property type="molecule type" value="Genomic_DNA"/>
</dbReference>
<organism evidence="2 3">
    <name type="scientific">Membranihabitans marinus</name>
    <dbReference type="NCBI Taxonomy" id="1227546"/>
    <lineage>
        <taxon>Bacteria</taxon>
        <taxon>Pseudomonadati</taxon>
        <taxon>Bacteroidota</taxon>
        <taxon>Saprospiria</taxon>
        <taxon>Saprospirales</taxon>
        <taxon>Saprospiraceae</taxon>
        <taxon>Membranihabitans</taxon>
    </lineage>
</organism>
<reference evidence="2" key="1">
    <citation type="submission" date="2021-06" db="EMBL/GenBank/DDBJ databases">
        <title>44 bacteria genomes isolated from Dapeng, Shenzhen.</title>
        <authorList>
            <person name="Zheng W."/>
            <person name="Yu S."/>
            <person name="Huang Y."/>
        </authorList>
    </citation>
    <scope>NUCLEOTIDE SEQUENCE</scope>
    <source>
        <strain evidence="2">DP5N28-2</strain>
    </source>
</reference>
<comment type="caution">
    <text evidence="2">The sequence shown here is derived from an EMBL/GenBank/DDBJ whole genome shotgun (WGS) entry which is preliminary data.</text>
</comment>
<evidence type="ECO:0000256" key="1">
    <source>
        <dbReference type="SAM" id="MobiDB-lite"/>
    </source>
</evidence>
<feature type="compositionally biased region" description="Low complexity" evidence="1">
    <location>
        <begin position="432"/>
        <end position="441"/>
    </location>
</feature>
<protein>
    <submittedName>
        <fullName evidence="2">Uncharacterized protein</fullName>
    </submittedName>
</protein>
<dbReference type="Proteomes" id="UP000753961">
    <property type="component" value="Unassembled WGS sequence"/>
</dbReference>
<sequence length="451" mass="52700">MNRFEGKNVLFIYYKFPPIKGIGTLRNAKFYQSFKNVARKVFVATTSNRKFLPIDQFRFDPEDVIEIPTYDFRTIYHFLTGDEGSLIVTQDKTPHKWLPHWKERFKNSFIARHLDEGGSYFVHRGYKLCRKIIEREKIDIIISSYLPFDAHRLAFRLKKRYPHLYWIADYRDFFSDPMLRATPQFSHLQNKHFQFLSIADEVTTVSSGIKKRLSVFHPRVHVVRNGLNHPLTSSRQIPKYKLFTLAYTGSIYPDAQDGTLLARALKELINEGRIKKRHLQFVNAGKDGLYWEKLLESYGIGEILVNHEIIPHKESLLIQQKSHINVLLSWASDDVSGILTGKLFEYLGAEAPIVALINGNFDPELDELISKPNRGTLFQQSETGLKKLKTFLVHQYNFYLNNKKLAMPLYDSNQKPLRGVITWQDEFDNWNKNKTQNNDQTNTRHSLTSNQ</sequence>
<keyword evidence="3" id="KW-1185">Reference proteome</keyword>
<name>A0A953HXF3_9BACT</name>
<dbReference type="RefSeq" id="WP_222581516.1">
    <property type="nucleotide sequence ID" value="NZ_JAHVHU010000020.1"/>
</dbReference>
<dbReference type="AlphaFoldDB" id="A0A953HXF3"/>
<feature type="region of interest" description="Disordered" evidence="1">
    <location>
        <begin position="432"/>
        <end position="451"/>
    </location>
</feature>